<evidence type="ECO:0000256" key="3">
    <source>
        <dbReference type="ARBA" id="ARBA00022707"/>
    </source>
</evidence>
<organism evidence="6">
    <name type="scientific">Hirondellea gigas</name>
    <dbReference type="NCBI Taxonomy" id="1518452"/>
    <lineage>
        <taxon>Eukaryota</taxon>
        <taxon>Metazoa</taxon>
        <taxon>Ecdysozoa</taxon>
        <taxon>Arthropoda</taxon>
        <taxon>Crustacea</taxon>
        <taxon>Multicrustacea</taxon>
        <taxon>Malacostraca</taxon>
        <taxon>Eumalacostraca</taxon>
        <taxon>Peracarida</taxon>
        <taxon>Amphipoda</taxon>
        <taxon>Amphilochidea</taxon>
        <taxon>Lysianassida</taxon>
        <taxon>Lysianassidira</taxon>
        <taxon>Lysianassoidea</taxon>
        <taxon>Lysianassidae</taxon>
        <taxon>Hirondellea</taxon>
    </lineage>
</organism>
<dbReference type="EMBL" id="IACF01003057">
    <property type="protein sequence ID" value="LAB68687.1"/>
    <property type="molecule type" value="mRNA"/>
</dbReference>
<evidence type="ECO:0000313" key="6">
    <source>
        <dbReference type="EMBL" id="LAB68687.1"/>
    </source>
</evidence>
<dbReference type="PANTHER" id="PTHR12895:SF9">
    <property type="entry name" value="DYMECLIN"/>
    <property type="match status" value="1"/>
</dbReference>
<keyword evidence="3" id="KW-0519">Myristate</keyword>
<reference evidence="6" key="2">
    <citation type="journal article" date="2018" name="Biosci. Biotechnol. Biochem.">
        <title>Polysaccharide hydrolase of the hadal zone amphipods Hirondellea gigas.</title>
        <authorList>
            <person name="Kobayashi H."/>
            <person name="Nagahama T."/>
            <person name="Arai W."/>
            <person name="Sasagawa Y."/>
            <person name="Umeda M."/>
            <person name="Hayashi T."/>
            <person name="Nikaido I."/>
            <person name="Watanabe H."/>
            <person name="Oguri K."/>
            <person name="Kitazato H."/>
            <person name="Fujioka K."/>
            <person name="Kido Y."/>
            <person name="Takami H."/>
        </authorList>
    </citation>
    <scope>NUCLEOTIDE SEQUENCE</scope>
    <source>
        <tissue evidence="6">Whole body</tissue>
    </source>
</reference>
<dbReference type="EMBL" id="IACT01002669">
    <property type="protein sequence ID" value="LAC21936.1"/>
    <property type="molecule type" value="mRNA"/>
</dbReference>
<reference evidence="7" key="1">
    <citation type="submission" date="2017-11" db="EMBL/GenBank/DDBJ databases">
        <title>The sensing device of the deep-sea amphipod.</title>
        <authorList>
            <person name="Kobayashi H."/>
            <person name="Nagahama T."/>
            <person name="Arai W."/>
            <person name="Sasagawa Y."/>
            <person name="Umeda M."/>
            <person name="Hayashi T."/>
            <person name="Nikaido I."/>
            <person name="Watanabe H."/>
            <person name="Oguri K."/>
            <person name="Kitazato H."/>
            <person name="Fujioka K."/>
            <person name="Kido Y."/>
            <person name="Takami H."/>
        </authorList>
    </citation>
    <scope>NUCLEOTIDE SEQUENCE</scope>
    <source>
        <tissue evidence="7">Whole body</tissue>
    </source>
</reference>
<keyword evidence="4" id="KW-0449">Lipoprotein</keyword>
<dbReference type="Pfam" id="PF09742">
    <property type="entry name" value="Dymeclin"/>
    <property type="match status" value="1"/>
</dbReference>
<feature type="region of interest" description="Disordered" evidence="5">
    <location>
        <begin position="271"/>
        <end position="292"/>
    </location>
</feature>
<evidence type="ECO:0000256" key="4">
    <source>
        <dbReference type="ARBA" id="ARBA00023288"/>
    </source>
</evidence>
<dbReference type="GO" id="GO:0007030">
    <property type="term" value="P:Golgi organization"/>
    <property type="evidence" value="ECO:0007669"/>
    <property type="project" value="TreeGrafter"/>
</dbReference>
<feature type="region of interest" description="Disordered" evidence="5">
    <location>
        <begin position="347"/>
        <end position="367"/>
    </location>
</feature>
<evidence type="ECO:0000313" key="7">
    <source>
        <dbReference type="EMBL" id="LAC21936.1"/>
    </source>
</evidence>
<dbReference type="GO" id="GO:0005794">
    <property type="term" value="C:Golgi apparatus"/>
    <property type="evidence" value="ECO:0007669"/>
    <property type="project" value="TreeGrafter"/>
</dbReference>
<sequence>MGVGSSACFSSLPTNELLKKFVGTDVITYNDPYWNTLLSFASRVPRTSGDSRLLDESILPLFHELVNNTPLTGNLATLITVFLTRAVELKDSAMCENSVFVWQAHNALFIIRVLSKLLLEHYSEHKVLQLLQCTNGESSCPASLSNVNSSNNNNTLVCRLLHSIVTVLTELPVTAATYTLHLEAVTSITVMLSGHVCLHNSQPDQTAQHRMFRLLQDQCSEKESAALVQCLLERIQSRTVPPHDPDSSSSFVAGLAAGLWSVLMLGLTGSRDTAHGSSSEKGSQPIPAAPVPPSPLADHSLLLLLVLLTHTPHPVTGTNTYSHALFTATSAAGETKIRMDNSSLTAASSTGNTIEKSKGSKSASSDSLLSISYPGLYSALTLTLHTEQSTLLLYLLMHNNYNFRSYLLSLSELEVVVLPLLQTLHFAAKLSSHHVYMALIVLLMFSEDGAFNAILHDIPVATVPWYCERTLYNISLGDLLILVLIRTITFNMTKMRDRYLHSNCLACLANMSSQFRSIHPYVCQRLLGLLETLSKRHVRVTAAIRDKGASNGAPAGLAATALAHEEELLSDLGVIEEVLRMVLEILNSTLTHQLCHNSQLIYCLLYKRHVFLPFSTQPNFSDVCQNIDVVLNYLMNKLEKTTSDPSVADVQEVIEQGVLQLPKDRLRKFPELKFKYVEESSPEEFFIPYVWTLVYQSSGLYWPPDSVALFDTSGQDT</sequence>
<evidence type="ECO:0000256" key="5">
    <source>
        <dbReference type="SAM" id="MobiDB-lite"/>
    </source>
</evidence>
<dbReference type="InterPro" id="IPR019142">
    <property type="entry name" value="Dymeclin"/>
</dbReference>
<comment type="similarity">
    <text evidence="1">Belongs to the dymeclin family.</text>
</comment>
<evidence type="ECO:0000256" key="1">
    <source>
        <dbReference type="ARBA" id="ARBA00010603"/>
    </source>
</evidence>
<dbReference type="AlphaFoldDB" id="A0A2P2I3T6"/>
<evidence type="ECO:0000256" key="2">
    <source>
        <dbReference type="ARBA" id="ARBA00015736"/>
    </source>
</evidence>
<dbReference type="PANTHER" id="PTHR12895">
    <property type="entry name" value="DYMECLIN"/>
    <property type="match status" value="1"/>
</dbReference>
<proteinExistence type="evidence at transcript level"/>
<protein>
    <recommendedName>
        <fullName evidence="2">Dymeclin</fullName>
    </recommendedName>
</protein>
<name>A0A2P2I3T6_9CRUS</name>
<accession>A0A2P2I3T6</accession>